<dbReference type="InterPro" id="IPR006674">
    <property type="entry name" value="HD_domain"/>
</dbReference>
<feature type="domain" description="HD" evidence="3">
    <location>
        <begin position="46"/>
        <end position="144"/>
    </location>
</feature>
<accession>A0A2H0BN39</accession>
<dbReference type="CDD" id="cd05399">
    <property type="entry name" value="NT_Rel-Spo_like"/>
    <property type="match status" value="1"/>
</dbReference>
<evidence type="ECO:0000313" key="5">
    <source>
        <dbReference type="EMBL" id="PIP58418.1"/>
    </source>
</evidence>
<comment type="function">
    <text evidence="2">In eubacteria ppGpp (guanosine 3'-diphosphate 5'-diphosphate) is a mediator of the stringent response that coordinates a variety of cellular activities in response to changes in nutritional abundance.</text>
</comment>
<dbReference type="SMART" id="SM00471">
    <property type="entry name" value="HDc"/>
    <property type="match status" value="1"/>
</dbReference>
<dbReference type="FunFam" id="3.10.20.30:FF:000002">
    <property type="entry name" value="GTP pyrophosphokinase (RelA/SpoT)"/>
    <property type="match status" value="1"/>
</dbReference>
<evidence type="ECO:0000256" key="2">
    <source>
        <dbReference type="RuleBase" id="RU003847"/>
    </source>
</evidence>
<dbReference type="InterPro" id="IPR012676">
    <property type="entry name" value="TGS-like"/>
</dbReference>
<evidence type="ECO:0008006" key="7">
    <source>
        <dbReference type="Google" id="ProtNLM"/>
    </source>
</evidence>
<feature type="domain" description="TGS" evidence="4">
    <location>
        <begin position="388"/>
        <end position="449"/>
    </location>
</feature>
<dbReference type="CDD" id="cd00077">
    <property type="entry name" value="HDc"/>
    <property type="match status" value="1"/>
</dbReference>
<dbReference type="Pfam" id="PF04607">
    <property type="entry name" value="RelA_SpoT"/>
    <property type="match status" value="1"/>
</dbReference>
<dbReference type="CDD" id="cd01668">
    <property type="entry name" value="TGS_RSH"/>
    <property type="match status" value="1"/>
</dbReference>
<sequence>MSTLDVKEITDLMKKPNLAEKALIAKALAFATKIHTGQTRYSGEPYINHPFAVAKNLVEMGADTETIIAGLLHDSVEDKPTCQEELVREFGPKVAFLVEGVTKLGKLKYQGTTRHAESLRKLFVATAEDIRVILIRLADRLHNIQTLKFVSPEKQKRIALETLEIYAPLANRLGMWKIKGTLEDASFPYVYPDEYKQVVALRKNKGKELIKKLEKVYRVLSQELVKQKIADFEIDYRIKYLYSLYKKLKRHNMNIDDIYDLSALRVIVNTIPECYQVLGIIHNVWVPIPNKWKDYIAHPKPNGYRSIHTAVFTGDGSIVEIQIRTREMQHDAEYGIASHLIYDESGKPKVGGIMTKNLNWLQELIEWQKNVNQSDEFLHTLKTNFFQDRIFVFTPKGDVIELPKNATALDFAYRIHSNIGHQAVAAWVNGKFTSLDHKLNNRDLVKIETQKNAKPSAKWLNLIKTTSARNYIKKFLQTKKPKD</sequence>
<dbReference type="SUPFAM" id="SSF81301">
    <property type="entry name" value="Nucleotidyltransferase"/>
    <property type="match status" value="1"/>
</dbReference>
<evidence type="ECO:0000256" key="1">
    <source>
        <dbReference type="ARBA" id="ARBA00025704"/>
    </source>
</evidence>
<dbReference type="InterPro" id="IPR007685">
    <property type="entry name" value="RelA_SpoT"/>
</dbReference>
<dbReference type="InterPro" id="IPR043519">
    <property type="entry name" value="NT_sf"/>
</dbReference>
<dbReference type="GO" id="GO:0005886">
    <property type="term" value="C:plasma membrane"/>
    <property type="evidence" value="ECO:0007669"/>
    <property type="project" value="TreeGrafter"/>
</dbReference>
<gene>
    <name evidence="5" type="ORF">COX02_00365</name>
</gene>
<dbReference type="Pfam" id="PF13328">
    <property type="entry name" value="HD_4"/>
    <property type="match status" value="1"/>
</dbReference>
<dbReference type="PROSITE" id="PS51831">
    <property type="entry name" value="HD"/>
    <property type="match status" value="1"/>
</dbReference>
<dbReference type="SUPFAM" id="SSF109604">
    <property type="entry name" value="HD-domain/PDEase-like"/>
    <property type="match status" value="1"/>
</dbReference>
<comment type="caution">
    <text evidence="5">The sequence shown here is derived from an EMBL/GenBank/DDBJ whole genome shotgun (WGS) entry which is preliminary data.</text>
</comment>
<proteinExistence type="inferred from homology"/>
<dbReference type="Gene3D" id="1.10.3210.10">
    <property type="entry name" value="Hypothetical protein af1432"/>
    <property type="match status" value="1"/>
</dbReference>
<comment type="similarity">
    <text evidence="2">Belongs to the relA/spoT family.</text>
</comment>
<evidence type="ECO:0000259" key="3">
    <source>
        <dbReference type="PROSITE" id="PS51831"/>
    </source>
</evidence>
<dbReference type="InterPro" id="IPR003607">
    <property type="entry name" value="HD/PDEase_dom"/>
</dbReference>
<reference evidence="5 6" key="1">
    <citation type="submission" date="2017-09" db="EMBL/GenBank/DDBJ databases">
        <title>Depth-based differentiation of microbial function through sediment-hosted aquifers and enrichment of novel symbionts in the deep terrestrial subsurface.</title>
        <authorList>
            <person name="Probst A.J."/>
            <person name="Ladd B."/>
            <person name="Jarett J.K."/>
            <person name="Geller-Mcgrath D.E."/>
            <person name="Sieber C.M."/>
            <person name="Emerson J.B."/>
            <person name="Anantharaman K."/>
            <person name="Thomas B.C."/>
            <person name="Malmstrom R."/>
            <person name="Stieglmeier M."/>
            <person name="Klingl A."/>
            <person name="Woyke T."/>
            <person name="Ryan C.M."/>
            <person name="Banfield J.F."/>
        </authorList>
    </citation>
    <scope>NUCLEOTIDE SEQUENCE [LARGE SCALE GENOMIC DNA]</scope>
    <source>
        <strain evidence="5">CG22_combo_CG10-13_8_21_14_all_37_9</strain>
    </source>
</reference>
<name>A0A2H0BN39_9BACT</name>
<dbReference type="PROSITE" id="PS51880">
    <property type="entry name" value="TGS"/>
    <property type="match status" value="1"/>
</dbReference>
<dbReference type="SUPFAM" id="SSF81271">
    <property type="entry name" value="TGS-like"/>
    <property type="match status" value="1"/>
</dbReference>
<dbReference type="SMART" id="SM00954">
    <property type="entry name" value="RelA_SpoT"/>
    <property type="match status" value="1"/>
</dbReference>
<dbReference type="Gene3D" id="3.10.20.30">
    <property type="match status" value="1"/>
</dbReference>
<dbReference type="Proteomes" id="UP000229334">
    <property type="component" value="Unassembled WGS sequence"/>
</dbReference>
<dbReference type="InterPro" id="IPR004095">
    <property type="entry name" value="TGS"/>
</dbReference>
<dbReference type="Pfam" id="PF02824">
    <property type="entry name" value="TGS"/>
    <property type="match status" value="1"/>
</dbReference>
<dbReference type="NCBIfam" id="TIGR00691">
    <property type="entry name" value="spoT_relA"/>
    <property type="match status" value="1"/>
</dbReference>
<organism evidence="5 6">
    <name type="scientific">Candidatus Vogelbacteria bacterium CG22_combo_CG10-13_8_21_14_all_37_9</name>
    <dbReference type="NCBI Taxonomy" id="1975046"/>
    <lineage>
        <taxon>Bacteria</taxon>
        <taxon>Candidatus Vogeliibacteriota</taxon>
    </lineage>
</organism>
<dbReference type="EMBL" id="PCSX01000008">
    <property type="protein sequence ID" value="PIP58418.1"/>
    <property type="molecule type" value="Genomic_DNA"/>
</dbReference>
<dbReference type="Gene3D" id="3.30.460.10">
    <property type="entry name" value="Beta Polymerase, domain 2"/>
    <property type="match status" value="1"/>
</dbReference>
<evidence type="ECO:0000313" key="6">
    <source>
        <dbReference type="Proteomes" id="UP000229334"/>
    </source>
</evidence>
<dbReference type="GO" id="GO:0015969">
    <property type="term" value="P:guanosine tetraphosphate metabolic process"/>
    <property type="evidence" value="ECO:0007669"/>
    <property type="project" value="InterPro"/>
</dbReference>
<dbReference type="InterPro" id="IPR012675">
    <property type="entry name" value="Beta-grasp_dom_sf"/>
</dbReference>
<comment type="pathway">
    <text evidence="1">Purine metabolism.</text>
</comment>
<dbReference type="FunFam" id="1.10.3210.10:FF:000001">
    <property type="entry name" value="GTP pyrophosphokinase RelA"/>
    <property type="match status" value="1"/>
</dbReference>
<dbReference type="PANTHER" id="PTHR21262:SF31">
    <property type="entry name" value="GTP PYROPHOSPHOKINASE"/>
    <property type="match status" value="1"/>
</dbReference>
<evidence type="ECO:0000259" key="4">
    <source>
        <dbReference type="PROSITE" id="PS51880"/>
    </source>
</evidence>
<dbReference type="InterPro" id="IPR033655">
    <property type="entry name" value="TGS_RelA/SpoT"/>
</dbReference>
<dbReference type="InterPro" id="IPR004811">
    <property type="entry name" value="RelA/Spo_fam"/>
</dbReference>
<dbReference type="PANTHER" id="PTHR21262">
    <property type="entry name" value="GUANOSINE-3',5'-BIS DIPHOSPHATE 3'-PYROPHOSPHOHYDROLASE"/>
    <property type="match status" value="1"/>
</dbReference>
<protein>
    <recommendedName>
        <fullName evidence="7">TGS domain-containing protein</fullName>
    </recommendedName>
</protein>
<dbReference type="AlphaFoldDB" id="A0A2H0BN39"/>